<name>A0A9D1X5W3_9FIRM</name>
<dbReference type="EMBL" id="DXEQ01000268">
    <property type="protein sequence ID" value="HIX73131.1"/>
    <property type="molecule type" value="Genomic_DNA"/>
</dbReference>
<accession>A0A9D1X5W3</accession>
<sequence>MKKFILCAVITAALLAGAYYMIFFHGLYIPRDPDAPVSVNFITEGTRIYQKTDDGTKEPFEMKGVELSSSMPGAYSTDFAPDKQDYLRWLSLIDQMGANTVKVSYIMDDDFYNAFYEYNKDRRDPLYLLQQIPVPDSINYGDQSSGESGVADRIIRSGKTLVDIIHGRKSMTAAEISGGGSYRKSVSPWVLGFVVGHDWNPDFVAYSNHIYNNRYDGMYFSVSAQATAFESFLARIMDKVTAYETEKYGTQHLIGFSNSPDTDFLRYEENYAYQLKKYSFIDAEHVIPQERLKSGYFAAYHLYDYCDTFSDHLEEAQRQSLAPLLTDLDYTDIYGGYLRLLARYHTMPVLSSGYGISSARGVTKMNEKPLTEQEQGEKLMTIYQAATDSGWSGLCISYFQDIWNLPDWNTAFAESREVRYRWGDIQTSSKNYGLMAYEPGETSPACVTDGQKDEWSKEDIVVKEDGLTLSARYDWKGLYLLIEGDFDPETDSLFVPLDISDQVGSSYSDNPALTFDRNVDFLLCINGRDNSRLLVHERYQATRQNFGLQIYGVDPFTAAPDKDSGKFVSMTMAMENNTLLSDYISMNPNYRRALTAVRQWETGKLTYGNGNPASSDYCSLADFCFGDHFVEIRLPWLLINVGDPVYMRAHEDYYENYGVELSRIDTIWMGVSSENDISLSSFPVKGFGRRITWHERLKQSYKVIRKIWS</sequence>
<dbReference type="Gene3D" id="3.20.20.80">
    <property type="entry name" value="Glycosidases"/>
    <property type="match status" value="1"/>
</dbReference>
<reference evidence="1" key="2">
    <citation type="submission" date="2021-04" db="EMBL/GenBank/DDBJ databases">
        <authorList>
            <person name="Gilroy R."/>
        </authorList>
    </citation>
    <scope>NUCLEOTIDE SEQUENCE</scope>
    <source>
        <strain evidence="1">ChiSxjej3B15-1167</strain>
    </source>
</reference>
<organism evidence="1 2">
    <name type="scientific">Candidatus Anaerobutyricum stercoripullorum</name>
    <dbReference type="NCBI Taxonomy" id="2838456"/>
    <lineage>
        <taxon>Bacteria</taxon>
        <taxon>Bacillati</taxon>
        <taxon>Bacillota</taxon>
        <taxon>Clostridia</taxon>
        <taxon>Lachnospirales</taxon>
        <taxon>Lachnospiraceae</taxon>
        <taxon>Anaerobutyricum</taxon>
    </lineage>
</organism>
<gene>
    <name evidence="1" type="ORF">H9849_08930</name>
</gene>
<dbReference type="AlphaFoldDB" id="A0A9D1X5W3"/>
<reference evidence="1" key="1">
    <citation type="journal article" date="2021" name="PeerJ">
        <title>Extensive microbial diversity within the chicken gut microbiome revealed by metagenomics and culture.</title>
        <authorList>
            <person name="Gilroy R."/>
            <person name="Ravi A."/>
            <person name="Getino M."/>
            <person name="Pursley I."/>
            <person name="Horton D.L."/>
            <person name="Alikhan N.F."/>
            <person name="Baker D."/>
            <person name="Gharbi K."/>
            <person name="Hall N."/>
            <person name="Watson M."/>
            <person name="Adriaenssens E.M."/>
            <person name="Foster-Nyarko E."/>
            <person name="Jarju S."/>
            <person name="Secka A."/>
            <person name="Antonio M."/>
            <person name="Oren A."/>
            <person name="Chaudhuri R.R."/>
            <person name="La Ragione R."/>
            <person name="Hildebrand F."/>
            <person name="Pallen M.J."/>
        </authorList>
    </citation>
    <scope>NUCLEOTIDE SEQUENCE</scope>
    <source>
        <strain evidence="1">ChiSxjej3B15-1167</strain>
    </source>
</reference>
<proteinExistence type="predicted"/>
<dbReference type="Proteomes" id="UP000886805">
    <property type="component" value="Unassembled WGS sequence"/>
</dbReference>
<evidence type="ECO:0000313" key="1">
    <source>
        <dbReference type="EMBL" id="HIX73131.1"/>
    </source>
</evidence>
<protein>
    <submittedName>
        <fullName evidence="1">Uncharacterized protein</fullName>
    </submittedName>
</protein>
<evidence type="ECO:0000313" key="2">
    <source>
        <dbReference type="Proteomes" id="UP000886805"/>
    </source>
</evidence>
<comment type="caution">
    <text evidence="1">The sequence shown here is derived from an EMBL/GenBank/DDBJ whole genome shotgun (WGS) entry which is preliminary data.</text>
</comment>